<dbReference type="AlphaFoldDB" id="A0A450TDC1"/>
<organism evidence="1">
    <name type="scientific">Candidatus Kentrum sp. DK</name>
    <dbReference type="NCBI Taxonomy" id="2126562"/>
    <lineage>
        <taxon>Bacteria</taxon>
        <taxon>Pseudomonadati</taxon>
        <taxon>Pseudomonadota</taxon>
        <taxon>Gammaproteobacteria</taxon>
        <taxon>Candidatus Kentrum</taxon>
    </lineage>
</organism>
<reference evidence="1" key="1">
    <citation type="submission" date="2019-02" db="EMBL/GenBank/DDBJ databases">
        <authorList>
            <person name="Gruber-Vodicka R. H."/>
            <person name="Seah K. B. B."/>
        </authorList>
    </citation>
    <scope>NUCLEOTIDE SEQUENCE</scope>
    <source>
        <strain evidence="1">BECK_DK47</strain>
    </source>
</reference>
<sequence>MPPYYPMINKPEILQKRLEKLDHHYVALREYHGLITELKRQKDIYEPGVFGTLSGYERAVLDAYLKRYASLQDYMGARVFPLLLESAGIAVGRMSEVLAQVEREGIIDSLQDWIELRESRNELEHDYPDGLEAALSALRTCVLSFSKLEKYHGNIHEFLQRNGIAVVRATEK</sequence>
<proteinExistence type="predicted"/>
<accession>A0A450TDC1</accession>
<name>A0A450TDC1_9GAMM</name>
<dbReference type="SUPFAM" id="SSF81593">
    <property type="entry name" value="Nucleotidyltransferase substrate binding subunit/domain"/>
    <property type="match status" value="1"/>
</dbReference>
<evidence type="ECO:0000313" key="1">
    <source>
        <dbReference type="EMBL" id="VFJ64912.1"/>
    </source>
</evidence>
<dbReference type="Gene3D" id="1.20.120.330">
    <property type="entry name" value="Nucleotidyltransferases domain 2"/>
    <property type="match status" value="1"/>
</dbReference>
<protein>
    <submittedName>
        <fullName evidence="1">Uncharacterized protein</fullName>
    </submittedName>
</protein>
<gene>
    <name evidence="1" type="ORF">BECKDK2373B_GA0170837_11425</name>
</gene>
<dbReference type="EMBL" id="CAADEX010000142">
    <property type="protein sequence ID" value="VFJ64912.1"/>
    <property type="molecule type" value="Genomic_DNA"/>
</dbReference>